<gene>
    <name evidence="2" type="ORF">BB934_40660</name>
</gene>
<dbReference type="InterPro" id="IPR003692">
    <property type="entry name" value="Hydantoinase_B"/>
</dbReference>
<dbReference type="InterPro" id="IPR045079">
    <property type="entry name" value="Oxoprolinase-like"/>
</dbReference>
<evidence type="ECO:0000313" key="2">
    <source>
        <dbReference type="EMBL" id="ANY84505.1"/>
    </source>
</evidence>
<dbReference type="RefSeq" id="WP_099515394.1">
    <property type="nucleotide sequence ID" value="NZ_CP016619.1"/>
</dbReference>
<dbReference type="GO" id="GO:0005829">
    <property type="term" value="C:cytosol"/>
    <property type="evidence" value="ECO:0007669"/>
    <property type="project" value="TreeGrafter"/>
</dbReference>
<sequence>MNVNVKTAQADAAPAVDPVTVEIVRRGLLAVTEEMKTNLTRTAYNLIIYEALDFTVGLFTKEGETLSIGLGLPMFIRGMSETVRAKIKHFGYDNIHPGDILVTNDAYTTGSHLNHFTFTMPVFHEGELIGFTCCMAHWLDVGGTLGTVTTDIYSEGIQIPIVKYQRRGEVNQELVDIIAMNVRLPEKALGDLRAQIVAVTTGERRYLELVGRYGWQAVHDSFRVIMDQSEALARANTLNIPDGVYEAESFMDDDGLDVGEPVPIRVRIEKRGEEMTIDLSDVSRQVRGFYNSGVTTGIACAQVAFKCLAAPTDYPVNEGSFRPLKVIMPMGTVVSAERPAPMRVWMTYPMTVIDTIFKAMAKAIPDRVASGHHADLVFPNIHGINPADGKFYIVGIGPLGGGWGAKATEDGVSATVCINDGDTHNSPSEQLEAKFPVLVERYVLREDSGGAGRNRGGLGCEMVVQALAPFQLTTRIDRVHCKPWGLEDGGEAAGNGIGLRRDGKWETEFPNAKVFNVRLKAGDAYMMRSGGGGGFGRATERDPQLVARDVREGYVSRKVALDTYRVVIDGDGTADAAATRALRARSDIASAASAEVADDTGPQFDMTPG</sequence>
<name>A0A1B2EWZ6_9HYPH</name>
<dbReference type="OrthoDB" id="9761586at2"/>
<dbReference type="EMBL" id="CP016619">
    <property type="protein sequence ID" value="ANY84505.1"/>
    <property type="molecule type" value="Genomic_DNA"/>
</dbReference>
<protein>
    <submittedName>
        <fullName evidence="2">5-oxoprolinase</fullName>
    </submittedName>
</protein>
<dbReference type="PANTHER" id="PTHR11365:SF23">
    <property type="entry name" value="HYPOTHETICAL 5-OXOPROLINASE (EUROFUNG)-RELATED"/>
    <property type="match status" value="1"/>
</dbReference>
<feature type="domain" description="Hydantoinase B/oxoprolinase" evidence="1">
    <location>
        <begin position="17"/>
        <end position="537"/>
    </location>
</feature>
<dbReference type="PANTHER" id="PTHR11365">
    <property type="entry name" value="5-OXOPROLINASE RELATED"/>
    <property type="match status" value="1"/>
</dbReference>
<geneLocation type="plasmid" evidence="2">
    <name>unnamed2</name>
</geneLocation>
<dbReference type="KEGG" id="moc:BB934_40660"/>
<reference evidence="2" key="1">
    <citation type="submission" date="2016-07" db="EMBL/GenBank/DDBJ databases">
        <title>Microvirga ossetica sp. nov. a new species of rhizobia isolated from root nodules of the legume species Vicia alpestris Steven originated from North Ossetia region in the Caucasus.</title>
        <authorList>
            <person name="Safronova V.I."/>
            <person name="Kuznetsova I.G."/>
            <person name="Sazanova A.L."/>
            <person name="Belimov A."/>
            <person name="Andronov E."/>
            <person name="Osledkin Y.S."/>
            <person name="Onishchuk O.P."/>
            <person name="Kurchak O.N."/>
            <person name="Shaposhnikov A.I."/>
            <person name="Willems A."/>
            <person name="Tikhonovich I.A."/>
        </authorList>
    </citation>
    <scope>NUCLEOTIDE SEQUENCE [LARGE SCALE GENOMIC DNA]</scope>
    <source>
        <strain evidence="2">V5/3M</strain>
        <plasmid evidence="2">unnamed2</plasmid>
    </source>
</reference>
<organism evidence="2">
    <name type="scientific">Microvirga ossetica</name>
    <dbReference type="NCBI Taxonomy" id="1882682"/>
    <lineage>
        <taxon>Bacteria</taxon>
        <taxon>Pseudomonadati</taxon>
        <taxon>Pseudomonadota</taxon>
        <taxon>Alphaproteobacteria</taxon>
        <taxon>Hyphomicrobiales</taxon>
        <taxon>Methylobacteriaceae</taxon>
        <taxon>Microvirga</taxon>
    </lineage>
</organism>
<accession>A0A1B2EWZ6</accession>
<evidence type="ECO:0000259" key="1">
    <source>
        <dbReference type="Pfam" id="PF02538"/>
    </source>
</evidence>
<dbReference type="Pfam" id="PF02538">
    <property type="entry name" value="Hydantoinase_B"/>
    <property type="match status" value="1"/>
</dbReference>
<proteinExistence type="predicted"/>
<dbReference type="GO" id="GO:0017168">
    <property type="term" value="F:5-oxoprolinase (ATP-hydrolyzing) activity"/>
    <property type="evidence" value="ECO:0007669"/>
    <property type="project" value="TreeGrafter"/>
</dbReference>
<keyword evidence="2" id="KW-0614">Plasmid</keyword>
<dbReference type="AlphaFoldDB" id="A0A1B2EWZ6"/>
<dbReference type="GO" id="GO:0006749">
    <property type="term" value="P:glutathione metabolic process"/>
    <property type="evidence" value="ECO:0007669"/>
    <property type="project" value="TreeGrafter"/>
</dbReference>